<evidence type="ECO:0000313" key="2">
    <source>
        <dbReference type="Proteomes" id="UP000317422"/>
    </source>
</evidence>
<dbReference type="GO" id="GO:0004674">
    <property type="term" value="F:protein serine/threonine kinase activity"/>
    <property type="evidence" value="ECO:0007669"/>
    <property type="project" value="UniProtKB-KW"/>
</dbReference>
<dbReference type="PANTHER" id="PTHR35526">
    <property type="entry name" value="ANTI-SIGMA-F FACTOR RSBW-RELATED"/>
    <property type="match status" value="1"/>
</dbReference>
<dbReference type="InterPro" id="IPR050267">
    <property type="entry name" value="Anti-sigma-factor_SerPK"/>
</dbReference>
<evidence type="ECO:0000313" key="1">
    <source>
        <dbReference type="EMBL" id="TQN32675.1"/>
    </source>
</evidence>
<dbReference type="Proteomes" id="UP000317422">
    <property type="component" value="Unassembled WGS sequence"/>
</dbReference>
<dbReference type="EMBL" id="VFQC01000001">
    <property type="protein sequence ID" value="TQN32675.1"/>
    <property type="molecule type" value="Genomic_DNA"/>
</dbReference>
<proteinExistence type="predicted"/>
<comment type="caution">
    <text evidence="1">The sequence shown here is derived from an EMBL/GenBank/DDBJ whole genome shotgun (WGS) entry which is preliminary data.</text>
</comment>
<dbReference type="PANTHER" id="PTHR35526:SF3">
    <property type="entry name" value="ANTI-SIGMA-F FACTOR RSBW"/>
    <property type="match status" value="1"/>
</dbReference>
<gene>
    <name evidence="1" type="ORF">FHX37_2652</name>
</gene>
<dbReference type="Gene3D" id="3.30.565.10">
    <property type="entry name" value="Histidine kinase-like ATPase, C-terminal domain"/>
    <property type="match status" value="1"/>
</dbReference>
<keyword evidence="2" id="KW-1185">Reference proteome</keyword>
<dbReference type="InterPro" id="IPR036890">
    <property type="entry name" value="HATPase_C_sf"/>
</dbReference>
<name>A0A543NLF2_9ACTN</name>
<protein>
    <submittedName>
        <fullName evidence="1">Anti-sigma regulatory factor (Ser/Thr protein kinase)</fullName>
    </submittedName>
</protein>
<accession>A0A543NLF2</accession>
<dbReference type="AlphaFoldDB" id="A0A543NLF2"/>
<reference evidence="1 2" key="1">
    <citation type="submission" date="2019-06" db="EMBL/GenBank/DDBJ databases">
        <title>Sequencing the genomes of 1000 actinobacteria strains.</title>
        <authorList>
            <person name="Klenk H.-P."/>
        </authorList>
    </citation>
    <scope>NUCLEOTIDE SEQUENCE [LARGE SCALE GENOMIC DNA]</scope>
    <source>
        <strain evidence="1 2">DSM 45015</strain>
    </source>
</reference>
<dbReference type="CDD" id="cd16936">
    <property type="entry name" value="HATPase_RsbW-like"/>
    <property type="match status" value="1"/>
</dbReference>
<dbReference type="SUPFAM" id="SSF55874">
    <property type="entry name" value="ATPase domain of HSP90 chaperone/DNA topoisomerase II/histidine kinase"/>
    <property type="match status" value="1"/>
</dbReference>
<organism evidence="1 2">
    <name type="scientific">Haloactinospora alba</name>
    <dbReference type="NCBI Taxonomy" id="405555"/>
    <lineage>
        <taxon>Bacteria</taxon>
        <taxon>Bacillati</taxon>
        <taxon>Actinomycetota</taxon>
        <taxon>Actinomycetes</taxon>
        <taxon>Streptosporangiales</taxon>
        <taxon>Nocardiopsidaceae</taxon>
        <taxon>Haloactinospora</taxon>
    </lineage>
</organism>
<sequence length="163" mass="18343">MLWPPAQERSPHRYWVISMSAQEIQRLHCHAAGTPHELVRLRQWLRDQLDYAPDSIRIYAEHVLAEAASNAIQHSRSGEAGGIYEVIVICYPVLLRGLVIDAGPKAPVALPEFTAAGPLDEHGRGFSIIDAFCKRWEFIPRPVGSLTWFELDWDTTDSLCPSV</sequence>